<comment type="caution">
    <text evidence="10">The sequence shown here is derived from an EMBL/GenBank/DDBJ whole genome shotgun (WGS) entry which is preliminary data.</text>
</comment>
<organism evidence="10 11">
    <name type="scientific">Knufia fluminis</name>
    <dbReference type="NCBI Taxonomy" id="191047"/>
    <lineage>
        <taxon>Eukaryota</taxon>
        <taxon>Fungi</taxon>
        <taxon>Dikarya</taxon>
        <taxon>Ascomycota</taxon>
        <taxon>Pezizomycotina</taxon>
        <taxon>Eurotiomycetes</taxon>
        <taxon>Chaetothyriomycetidae</taxon>
        <taxon>Chaetothyriales</taxon>
        <taxon>Trichomeriaceae</taxon>
        <taxon>Knufia</taxon>
    </lineage>
</organism>
<accession>A0AAN8EA70</accession>
<evidence type="ECO:0000313" key="11">
    <source>
        <dbReference type="Proteomes" id="UP001316803"/>
    </source>
</evidence>
<evidence type="ECO:0000256" key="6">
    <source>
        <dbReference type="ARBA" id="ARBA00023004"/>
    </source>
</evidence>
<dbReference type="GO" id="GO:0005506">
    <property type="term" value="F:iron ion binding"/>
    <property type="evidence" value="ECO:0007669"/>
    <property type="project" value="InterPro"/>
</dbReference>
<gene>
    <name evidence="10" type="ORF">OHC33_009966</name>
</gene>
<dbReference type="CDD" id="cd11058">
    <property type="entry name" value="CYP60B-like"/>
    <property type="match status" value="1"/>
</dbReference>
<comment type="cofactor">
    <cofactor evidence="1 8">
        <name>heme</name>
        <dbReference type="ChEBI" id="CHEBI:30413"/>
    </cofactor>
</comment>
<dbReference type="PANTHER" id="PTHR24305">
    <property type="entry name" value="CYTOCHROME P450"/>
    <property type="match status" value="1"/>
</dbReference>
<keyword evidence="7 9" id="KW-0503">Monooxygenase</keyword>
<dbReference type="GO" id="GO:0004497">
    <property type="term" value="F:monooxygenase activity"/>
    <property type="evidence" value="ECO:0007669"/>
    <property type="project" value="UniProtKB-KW"/>
</dbReference>
<evidence type="ECO:0000256" key="3">
    <source>
        <dbReference type="ARBA" id="ARBA00022617"/>
    </source>
</evidence>
<dbReference type="PRINTS" id="PR00385">
    <property type="entry name" value="P450"/>
</dbReference>
<reference evidence="10 11" key="1">
    <citation type="submission" date="2022-12" db="EMBL/GenBank/DDBJ databases">
        <title>Genomic features and morphological characterization of a novel Knufia sp. strain isolated from spacecraft assembly facility.</title>
        <authorList>
            <person name="Teixeira M."/>
            <person name="Chander A.M."/>
            <person name="Stajich J.E."/>
            <person name="Venkateswaran K."/>
        </authorList>
    </citation>
    <scope>NUCLEOTIDE SEQUENCE [LARGE SCALE GENOMIC DNA]</scope>
    <source>
        <strain evidence="10 11">FJI-L2-BK-P2</strain>
    </source>
</reference>
<evidence type="ECO:0000256" key="7">
    <source>
        <dbReference type="ARBA" id="ARBA00023033"/>
    </source>
</evidence>
<keyword evidence="5 9" id="KW-0560">Oxidoreductase</keyword>
<evidence type="ECO:0008006" key="12">
    <source>
        <dbReference type="Google" id="ProtNLM"/>
    </source>
</evidence>
<dbReference type="PANTHER" id="PTHR24305:SF230">
    <property type="entry name" value="P450, PUTATIVE (EUROFUNG)-RELATED"/>
    <property type="match status" value="1"/>
</dbReference>
<dbReference type="InterPro" id="IPR002403">
    <property type="entry name" value="Cyt_P450_E_grp-IV"/>
</dbReference>
<evidence type="ECO:0000256" key="8">
    <source>
        <dbReference type="PIRSR" id="PIRSR602403-1"/>
    </source>
</evidence>
<sequence length="495" mass="56479">MLQLLALGAIGILVVRQLYTAVYNLYFHPLASFPGPKLWIAFPVLRYISQCRGIFDQQMVKYHERYGEVVRFDDVSLSFTTAQAWKDIYGYGHGQHQWPKPEFRPPGSTDHILFSNDANHARFRKGLSHAFSDQALRKQEHLIKDYVDMLVTALHGEAESGKQVDMTMWYNLTTFDIISDLAFGEPSNCLKNKEYGEFITRIFKFFPIVPFVALARFYPLVWRLISLFIGGRVAKARMDLFQMGHDAVTKRKNDTSKNGRGDFMESLLKYSDNKEKITDAELAGNAHILFLAGSETTATLLAGVTFWMLRTPGTMKKAVEEVRSAFDKEQEITFSSASTKLPYMLACLEEGLRMYPPVPTVLIRTTTEAATVSGYTVPKGTQLGVHQMSTYWSPANFHEADVFHPERWLPSAVDDADSPFYNDNRDARQPFSVGPRNCIGKNLAFSEMRQILARVLWNFDLEMVDKDLDWPNQKAYTVWQKGPLVCSIKLRKDLL</sequence>
<dbReference type="InterPro" id="IPR050121">
    <property type="entry name" value="Cytochrome_P450_monoxygenase"/>
</dbReference>
<dbReference type="Gene3D" id="1.10.630.10">
    <property type="entry name" value="Cytochrome P450"/>
    <property type="match status" value="1"/>
</dbReference>
<dbReference type="Pfam" id="PF00067">
    <property type="entry name" value="p450"/>
    <property type="match status" value="1"/>
</dbReference>
<dbReference type="AlphaFoldDB" id="A0AAN8EA70"/>
<dbReference type="SUPFAM" id="SSF48264">
    <property type="entry name" value="Cytochrome P450"/>
    <property type="match status" value="1"/>
</dbReference>
<keyword evidence="6 8" id="KW-0408">Iron</keyword>
<dbReference type="PROSITE" id="PS00086">
    <property type="entry name" value="CYTOCHROME_P450"/>
    <property type="match status" value="1"/>
</dbReference>
<evidence type="ECO:0000256" key="9">
    <source>
        <dbReference type="RuleBase" id="RU000461"/>
    </source>
</evidence>
<protein>
    <recommendedName>
        <fullName evidence="12">Cytochrome P450</fullName>
    </recommendedName>
</protein>
<dbReference type="InterPro" id="IPR017972">
    <property type="entry name" value="Cyt_P450_CS"/>
</dbReference>
<dbReference type="PRINTS" id="PR00465">
    <property type="entry name" value="EP450IV"/>
</dbReference>
<dbReference type="EMBL" id="JAKLMC020000040">
    <property type="protein sequence ID" value="KAK5949045.1"/>
    <property type="molecule type" value="Genomic_DNA"/>
</dbReference>
<dbReference type="InterPro" id="IPR001128">
    <property type="entry name" value="Cyt_P450"/>
</dbReference>
<evidence type="ECO:0000256" key="2">
    <source>
        <dbReference type="ARBA" id="ARBA00010617"/>
    </source>
</evidence>
<dbReference type="GO" id="GO:0016705">
    <property type="term" value="F:oxidoreductase activity, acting on paired donors, with incorporation or reduction of molecular oxygen"/>
    <property type="evidence" value="ECO:0007669"/>
    <property type="project" value="InterPro"/>
</dbReference>
<feature type="binding site" description="axial binding residue" evidence="8">
    <location>
        <position position="438"/>
    </location>
    <ligand>
        <name>heme</name>
        <dbReference type="ChEBI" id="CHEBI:30413"/>
    </ligand>
    <ligandPart>
        <name>Fe</name>
        <dbReference type="ChEBI" id="CHEBI:18248"/>
    </ligandPart>
</feature>
<name>A0AAN8EA70_9EURO</name>
<evidence type="ECO:0000313" key="10">
    <source>
        <dbReference type="EMBL" id="KAK5949045.1"/>
    </source>
</evidence>
<dbReference type="Proteomes" id="UP001316803">
    <property type="component" value="Unassembled WGS sequence"/>
</dbReference>
<keyword evidence="3 8" id="KW-0349">Heme</keyword>
<evidence type="ECO:0000256" key="4">
    <source>
        <dbReference type="ARBA" id="ARBA00022723"/>
    </source>
</evidence>
<dbReference type="InterPro" id="IPR036396">
    <property type="entry name" value="Cyt_P450_sf"/>
</dbReference>
<evidence type="ECO:0000256" key="1">
    <source>
        <dbReference type="ARBA" id="ARBA00001971"/>
    </source>
</evidence>
<keyword evidence="11" id="KW-1185">Reference proteome</keyword>
<keyword evidence="4 8" id="KW-0479">Metal-binding</keyword>
<proteinExistence type="inferred from homology"/>
<comment type="similarity">
    <text evidence="2 9">Belongs to the cytochrome P450 family.</text>
</comment>
<dbReference type="GO" id="GO:0020037">
    <property type="term" value="F:heme binding"/>
    <property type="evidence" value="ECO:0007669"/>
    <property type="project" value="InterPro"/>
</dbReference>
<evidence type="ECO:0000256" key="5">
    <source>
        <dbReference type="ARBA" id="ARBA00023002"/>
    </source>
</evidence>